<dbReference type="EMBL" id="CP089984">
    <property type="protein sequence ID" value="WXB19008.1"/>
    <property type="molecule type" value="Genomic_DNA"/>
</dbReference>
<keyword evidence="5" id="KW-0802">TPR repeat</keyword>
<evidence type="ECO:0000256" key="4">
    <source>
        <dbReference type="ARBA" id="ARBA00022840"/>
    </source>
</evidence>
<keyword evidence="2 6" id="KW-0547">Nucleotide-binding</keyword>
<accession>A0ABZ2M913</accession>
<evidence type="ECO:0000313" key="10">
    <source>
        <dbReference type="Proteomes" id="UP001370348"/>
    </source>
</evidence>
<evidence type="ECO:0000256" key="5">
    <source>
        <dbReference type="PROSITE-ProRule" id="PRU00339"/>
    </source>
</evidence>
<feature type="binding site" evidence="6">
    <location>
        <position position="116"/>
    </location>
    <ligand>
        <name>ATP</name>
        <dbReference type="ChEBI" id="CHEBI:30616"/>
    </ligand>
</feature>
<feature type="region of interest" description="Disordered" evidence="7">
    <location>
        <begin position="50"/>
        <end position="74"/>
    </location>
</feature>
<dbReference type="InterPro" id="IPR008271">
    <property type="entry name" value="Ser/Thr_kinase_AS"/>
</dbReference>
<feature type="domain" description="Protein kinase" evidence="8">
    <location>
        <begin position="87"/>
        <end position="361"/>
    </location>
</feature>
<evidence type="ECO:0000256" key="2">
    <source>
        <dbReference type="ARBA" id="ARBA00022741"/>
    </source>
</evidence>
<dbReference type="PANTHER" id="PTHR43289">
    <property type="entry name" value="MITOGEN-ACTIVATED PROTEIN KINASE KINASE KINASE 20-RELATED"/>
    <property type="match status" value="1"/>
</dbReference>
<dbReference type="PROSITE" id="PS50005">
    <property type="entry name" value="TPR"/>
    <property type="match status" value="1"/>
</dbReference>
<evidence type="ECO:0000256" key="1">
    <source>
        <dbReference type="ARBA" id="ARBA00022679"/>
    </source>
</evidence>
<dbReference type="RefSeq" id="WP_394828631.1">
    <property type="nucleotide sequence ID" value="NZ_CP089984.1"/>
</dbReference>
<dbReference type="PROSITE" id="PS00107">
    <property type="entry name" value="PROTEIN_KINASE_ATP"/>
    <property type="match status" value="1"/>
</dbReference>
<dbReference type="Gene3D" id="3.30.200.20">
    <property type="entry name" value="Phosphorylase Kinase, domain 1"/>
    <property type="match status" value="1"/>
</dbReference>
<evidence type="ECO:0000256" key="7">
    <source>
        <dbReference type="SAM" id="MobiDB-lite"/>
    </source>
</evidence>
<keyword evidence="10" id="KW-1185">Reference proteome</keyword>
<keyword evidence="1" id="KW-0808">Transferase</keyword>
<keyword evidence="4 6" id="KW-0067">ATP-binding</keyword>
<evidence type="ECO:0000259" key="8">
    <source>
        <dbReference type="PROSITE" id="PS50011"/>
    </source>
</evidence>
<dbReference type="Pfam" id="PF00069">
    <property type="entry name" value="Pkinase"/>
    <property type="match status" value="1"/>
</dbReference>
<dbReference type="InterPro" id="IPR017441">
    <property type="entry name" value="Protein_kinase_ATP_BS"/>
</dbReference>
<dbReference type="CDD" id="cd14014">
    <property type="entry name" value="STKc_PknB_like"/>
    <property type="match status" value="1"/>
</dbReference>
<protein>
    <submittedName>
        <fullName evidence="9">Serine/threonine-protein kinase</fullName>
    </submittedName>
</protein>
<evidence type="ECO:0000256" key="3">
    <source>
        <dbReference type="ARBA" id="ARBA00022777"/>
    </source>
</evidence>
<dbReference type="GO" id="GO:0016301">
    <property type="term" value="F:kinase activity"/>
    <property type="evidence" value="ECO:0007669"/>
    <property type="project" value="UniProtKB-KW"/>
</dbReference>
<organism evidence="9 10">
    <name type="scientific">Pendulispora albinea</name>
    <dbReference type="NCBI Taxonomy" id="2741071"/>
    <lineage>
        <taxon>Bacteria</taxon>
        <taxon>Pseudomonadati</taxon>
        <taxon>Myxococcota</taxon>
        <taxon>Myxococcia</taxon>
        <taxon>Myxococcales</taxon>
        <taxon>Sorangiineae</taxon>
        <taxon>Pendulisporaceae</taxon>
        <taxon>Pendulispora</taxon>
    </lineage>
</organism>
<dbReference type="Pfam" id="PF13424">
    <property type="entry name" value="TPR_12"/>
    <property type="match status" value="1"/>
</dbReference>
<dbReference type="SUPFAM" id="SSF56112">
    <property type="entry name" value="Protein kinase-like (PK-like)"/>
    <property type="match status" value="1"/>
</dbReference>
<evidence type="ECO:0000313" key="9">
    <source>
        <dbReference type="EMBL" id="WXB19008.1"/>
    </source>
</evidence>
<dbReference type="InterPro" id="IPR000719">
    <property type="entry name" value="Prot_kinase_dom"/>
</dbReference>
<proteinExistence type="predicted"/>
<sequence length="1016" mass="111594">MQCPTHEDFAALLEGHLAIASQALIEAHLAECTVCDEAWGLLVRESMKSDPLAPRSPPLKPTMSDPSLPAPSASKGELRAGTYVGRYLVIDVIGVGGMGSVYRAYDAKLNRNVAVKLIHVEPRLVGEASSRSRLLREAQALAQMDHPHIVSVFDVGEFREQVFFAMELIEGSSFRDVLRRREHDRRSLLRLLEQAGCGLAAAHAAGLVHRDFKPENVLIDANQHAKVVDFGLARAVETYEAEDLVTVSPEASISLLERRITETGVRIGTPAYMAPEQYLGSRIDARADQFSFSIVAYEALFGRHPFSHDNGRLSMVALCAGKISVPSRPLDRGYLRVLARGLSSDPAGRYPSLQCLLDELVQVPRRRRRRGVAIAVVVCAAAGLIGGPAIQEHRAQRCDAAATQALAGIWDPPRRMQVESAFAGDGKVFGRDIWNRVAATLDGYADQWKRTSIDLCRNVEWWRAEENAIQRRSYSCLDERRRELRAVTDVFSGGDPNVRLYAPDALIQLGSLSTCTNSAALALTPLRAHDIGTSSTVERIRDLLAKSRALRDAHEVAAAKEAARQALELARTQQDRGLIAEAHYRLGVAQVFASEYAASESSLVQALADAEASGHERLLPLVWIELLTVIVGGSQTERFSDIECLVPFIEATVERFDPHGPASIRLSYALGLLDEHRGKDDLAIARFNAALNMARTAYGENDMRRLEIYDVLVNSERNVNQLDKGIAHARLALAEAEALFGKDHPQLIKMLSRLARMLTRQGDAADAQTVRERALRMVEQLSPSEIPAIDLGLSLFELGYAYLEDDQPAAALSIFRRSLDIHKANKEEWAEAGTIAAIARAEAALGQLDVARTMFEEALARFTGLLGAGHPESIKAGVKLGHTLLTLRRGRDALQLCTQLLDAGTRALGPHHVLVAWELSCVGEASEQLGRLPEALAALERAEKLLEEGTTKPWPEYRAGIRFALARVLWRTGGDRARARRLADEALNLYQHGPRAFAKDGVAVQTWLSKISARQR</sequence>
<dbReference type="SUPFAM" id="SSF48452">
    <property type="entry name" value="TPR-like"/>
    <property type="match status" value="2"/>
</dbReference>
<feature type="repeat" description="TPR" evidence="5">
    <location>
        <begin position="792"/>
        <end position="825"/>
    </location>
</feature>
<dbReference type="Proteomes" id="UP001370348">
    <property type="component" value="Chromosome"/>
</dbReference>
<evidence type="ECO:0000256" key="6">
    <source>
        <dbReference type="PROSITE-ProRule" id="PRU10141"/>
    </source>
</evidence>
<dbReference type="PANTHER" id="PTHR43289:SF34">
    <property type="entry name" value="SERINE_THREONINE-PROTEIN KINASE YBDM-RELATED"/>
    <property type="match status" value="1"/>
</dbReference>
<dbReference type="InterPro" id="IPR019734">
    <property type="entry name" value="TPR_rpt"/>
</dbReference>
<reference evidence="9 10" key="1">
    <citation type="submission" date="2021-12" db="EMBL/GenBank/DDBJ databases">
        <title>Discovery of the Pendulisporaceae a myxobacterial family with distinct sporulation behavior and unique specialized metabolism.</title>
        <authorList>
            <person name="Garcia R."/>
            <person name="Popoff A."/>
            <person name="Bader C.D."/>
            <person name="Loehr J."/>
            <person name="Walesch S."/>
            <person name="Walt C."/>
            <person name="Boldt J."/>
            <person name="Bunk B."/>
            <person name="Haeckl F.J.F.P.J."/>
            <person name="Gunesch A.P."/>
            <person name="Birkelbach J."/>
            <person name="Nuebel U."/>
            <person name="Pietschmann T."/>
            <person name="Bach T."/>
            <person name="Mueller R."/>
        </authorList>
    </citation>
    <scope>NUCLEOTIDE SEQUENCE [LARGE SCALE GENOMIC DNA]</scope>
    <source>
        <strain evidence="9 10">MSr11954</strain>
    </source>
</reference>
<dbReference type="PROSITE" id="PS00108">
    <property type="entry name" value="PROTEIN_KINASE_ST"/>
    <property type="match status" value="1"/>
</dbReference>
<dbReference type="InterPro" id="IPR011009">
    <property type="entry name" value="Kinase-like_dom_sf"/>
</dbReference>
<name>A0ABZ2M913_9BACT</name>
<dbReference type="PROSITE" id="PS50011">
    <property type="entry name" value="PROTEIN_KINASE_DOM"/>
    <property type="match status" value="1"/>
</dbReference>
<dbReference type="Pfam" id="PF13374">
    <property type="entry name" value="TPR_10"/>
    <property type="match status" value="1"/>
</dbReference>
<dbReference type="Gene3D" id="1.10.510.10">
    <property type="entry name" value="Transferase(Phosphotransferase) domain 1"/>
    <property type="match status" value="1"/>
</dbReference>
<dbReference type="SMART" id="SM00028">
    <property type="entry name" value="TPR"/>
    <property type="match status" value="7"/>
</dbReference>
<gene>
    <name evidence="9" type="ORF">LZC94_17435</name>
</gene>
<keyword evidence="3 9" id="KW-0418">Kinase</keyword>
<dbReference type="Gene3D" id="1.25.40.10">
    <property type="entry name" value="Tetratricopeptide repeat domain"/>
    <property type="match status" value="2"/>
</dbReference>
<dbReference type="InterPro" id="IPR011990">
    <property type="entry name" value="TPR-like_helical_dom_sf"/>
</dbReference>